<gene>
    <name evidence="4" type="ORF">BSTOLATCC_MIC66078</name>
</gene>
<dbReference type="CDD" id="cd06093">
    <property type="entry name" value="PX_domain"/>
    <property type="match status" value="1"/>
</dbReference>
<dbReference type="SUPFAM" id="SSF64268">
    <property type="entry name" value="PX domain"/>
    <property type="match status" value="1"/>
</dbReference>
<dbReference type="Gene3D" id="3.30.1520.10">
    <property type="entry name" value="Phox-like domain"/>
    <property type="match status" value="1"/>
</dbReference>
<dbReference type="Pfam" id="PF00787">
    <property type="entry name" value="PX"/>
    <property type="match status" value="1"/>
</dbReference>
<comment type="caution">
    <text evidence="4">The sequence shown here is derived from an EMBL/GenBank/DDBJ whole genome shotgun (WGS) entry which is preliminary data.</text>
</comment>
<dbReference type="EMBL" id="CAJZBQ010000064">
    <property type="protein sequence ID" value="CAG9336197.1"/>
    <property type="molecule type" value="Genomic_DNA"/>
</dbReference>
<dbReference type="Proteomes" id="UP001162131">
    <property type="component" value="Unassembled WGS sequence"/>
</dbReference>
<dbReference type="GO" id="GO:0005768">
    <property type="term" value="C:endosome"/>
    <property type="evidence" value="ECO:0007669"/>
    <property type="project" value="TreeGrafter"/>
</dbReference>
<evidence type="ECO:0000313" key="4">
    <source>
        <dbReference type="EMBL" id="CAG9336197.1"/>
    </source>
</evidence>
<feature type="coiled-coil region" evidence="1">
    <location>
        <begin position="182"/>
        <end position="209"/>
    </location>
</feature>
<keyword evidence="5" id="KW-1185">Reference proteome</keyword>
<dbReference type="InterPro" id="IPR001683">
    <property type="entry name" value="PX_dom"/>
</dbReference>
<dbReference type="AlphaFoldDB" id="A0AAU9KPX9"/>
<feature type="compositionally biased region" description="Basic and acidic residues" evidence="2">
    <location>
        <begin position="1"/>
        <end position="11"/>
    </location>
</feature>
<proteinExistence type="predicted"/>
<keyword evidence="1" id="KW-0175">Coiled coil</keyword>
<evidence type="ECO:0000259" key="3">
    <source>
        <dbReference type="PROSITE" id="PS50195"/>
    </source>
</evidence>
<feature type="region of interest" description="Disordered" evidence="2">
    <location>
        <begin position="1"/>
        <end position="39"/>
    </location>
</feature>
<feature type="domain" description="PX" evidence="3">
    <location>
        <begin position="39"/>
        <end position="151"/>
    </location>
</feature>
<evidence type="ECO:0000256" key="2">
    <source>
        <dbReference type="SAM" id="MobiDB-lite"/>
    </source>
</evidence>
<organism evidence="4 5">
    <name type="scientific">Blepharisma stoltei</name>
    <dbReference type="NCBI Taxonomy" id="1481888"/>
    <lineage>
        <taxon>Eukaryota</taxon>
        <taxon>Sar</taxon>
        <taxon>Alveolata</taxon>
        <taxon>Ciliophora</taxon>
        <taxon>Postciliodesmatophora</taxon>
        <taxon>Heterotrichea</taxon>
        <taxon>Heterotrichida</taxon>
        <taxon>Blepharismidae</taxon>
        <taxon>Blepharisma</taxon>
    </lineage>
</organism>
<name>A0AAU9KPX9_9CILI</name>
<evidence type="ECO:0000256" key="1">
    <source>
        <dbReference type="SAM" id="Coils"/>
    </source>
</evidence>
<sequence length="398" mass="46360">MEDIIEVKSETEETNPNVVESDFSYPNNQKPNPKYKPQGDIQISVGDPTINNASIRKYALYPITGNDSSGNFQINRRYKDFRALRDVLSKQWQGCYIPQIPPKQMIGNLQADFLDQRKKLLEFFLIKTAKIPYIYQSEIFQQFIRGPQDFLKCVGHIGRLPYTKQVNIYKEIFSDSANFIGNEESNREMKEIQKELANCLTNLQMLEGKCKMTVDYFGFYQKEIQGMFGDLKNVNKLYLDDIEINCETRKLEKNPYIGILDWVRTEILDLSGLVDAIQDKFNLEAAQLKTAEKIDKERQHLLKLQIGKRNFFQIICQSPKEHYIEKSNRDIAKFEEELQCIEKITNIVAGNLLNKTIPKFKEGKQQIYDAMVRGFTSASIKELEFLVMQNKQVEQCFN</sequence>
<dbReference type="PANTHER" id="PTHR10555:SF170">
    <property type="entry name" value="FI18122P1"/>
    <property type="match status" value="1"/>
</dbReference>
<evidence type="ECO:0000313" key="5">
    <source>
        <dbReference type="Proteomes" id="UP001162131"/>
    </source>
</evidence>
<dbReference type="PROSITE" id="PS50195">
    <property type="entry name" value="PX"/>
    <property type="match status" value="1"/>
</dbReference>
<dbReference type="InterPro" id="IPR036871">
    <property type="entry name" value="PX_dom_sf"/>
</dbReference>
<dbReference type="PANTHER" id="PTHR10555">
    <property type="entry name" value="SORTING NEXIN"/>
    <property type="match status" value="1"/>
</dbReference>
<feature type="compositionally biased region" description="Low complexity" evidence="2">
    <location>
        <begin position="25"/>
        <end position="38"/>
    </location>
</feature>
<dbReference type="GO" id="GO:0035091">
    <property type="term" value="F:phosphatidylinositol binding"/>
    <property type="evidence" value="ECO:0007669"/>
    <property type="project" value="InterPro"/>
</dbReference>
<reference evidence="4" key="1">
    <citation type="submission" date="2021-09" db="EMBL/GenBank/DDBJ databases">
        <authorList>
            <consortium name="AG Swart"/>
            <person name="Singh M."/>
            <person name="Singh A."/>
            <person name="Seah K."/>
            <person name="Emmerich C."/>
        </authorList>
    </citation>
    <scope>NUCLEOTIDE SEQUENCE</scope>
    <source>
        <strain evidence="4">ATCC30299</strain>
    </source>
</reference>
<accession>A0AAU9KPX9</accession>
<dbReference type="SMART" id="SM00312">
    <property type="entry name" value="PX"/>
    <property type="match status" value="1"/>
</dbReference>
<protein>
    <recommendedName>
        <fullName evidence="3">PX domain-containing protein</fullName>
    </recommendedName>
</protein>